<evidence type="ECO:0000313" key="3">
    <source>
        <dbReference type="Proteomes" id="UP000216101"/>
    </source>
</evidence>
<comment type="caution">
    <text evidence="2">The sequence shown here is derived from an EMBL/GenBank/DDBJ whole genome shotgun (WGS) entry which is preliminary data.</text>
</comment>
<feature type="signal peptide" evidence="1">
    <location>
        <begin position="1"/>
        <end position="21"/>
    </location>
</feature>
<evidence type="ECO:0000256" key="1">
    <source>
        <dbReference type="SAM" id="SignalP"/>
    </source>
</evidence>
<organism evidence="2 3">
    <name type="scientific">Cellvibrio mixtus</name>
    <dbReference type="NCBI Taxonomy" id="39650"/>
    <lineage>
        <taxon>Bacteria</taxon>
        <taxon>Pseudomonadati</taxon>
        <taxon>Pseudomonadota</taxon>
        <taxon>Gammaproteobacteria</taxon>
        <taxon>Cellvibrionales</taxon>
        <taxon>Cellvibrionaceae</taxon>
        <taxon>Cellvibrio</taxon>
    </lineage>
</organism>
<reference evidence="3" key="1">
    <citation type="submission" date="2017-05" db="EMBL/GenBank/DDBJ databases">
        <authorList>
            <person name="Barney B.M."/>
        </authorList>
    </citation>
    <scope>NUCLEOTIDE SEQUENCE [LARGE SCALE GENOMIC DNA]</scope>
    <source>
        <strain evidence="3">PSBB022</strain>
    </source>
</reference>
<name>A0A266QCI1_9GAMM</name>
<proteinExistence type="predicted"/>
<gene>
    <name evidence="2" type="ORF">CBP51_11460</name>
</gene>
<dbReference type="AlphaFoldDB" id="A0A266QCI1"/>
<sequence>MQITGYISASLLLASSWLLSACGSDIKLPPVDPNSRALTIDFNEGSAGWKSGFADYPAGQEEFYELSAGSSDLPASLGTNRKGYKLSGNNHSDDLFMFITKKFDGLEPNTRYGFQFKVRFGTNAQKNCMGVGGAPGESVWIKAGVSKTEPLAVNNGAGDLLMNIDKGNQAVGGSDAIVLGDFANSRECGDSNIDYMRKTLQSKRGSFTGVTAEDGSIWILLGTDSGFESTTSIYFMTLDVIATKL</sequence>
<keyword evidence="1" id="KW-0732">Signal</keyword>
<evidence type="ECO:0000313" key="2">
    <source>
        <dbReference type="EMBL" id="OZY87555.1"/>
    </source>
</evidence>
<accession>A0A266QCI1</accession>
<protein>
    <recommendedName>
        <fullName evidence="4">PEP-CTERM sorting domain-containing protein</fullName>
    </recommendedName>
</protein>
<dbReference type="Proteomes" id="UP000216101">
    <property type="component" value="Unassembled WGS sequence"/>
</dbReference>
<keyword evidence="3" id="KW-1185">Reference proteome</keyword>
<evidence type="ECO:0008006" key="4">
    <source>
        <dbReference type="Google" id="ProtNLM"/>
    </source>
</evidence>
<dbReference type="RefSeq" id="WP_094984940.1">
    <property type="nucleotide sequence ID" value="NZ_NHNI01000001.1"/>
</dbReference>
<dbReference type="EMBL" id="NHNI01000001">
    <property type="protein sequence ID" value="OZY87555.1"/>
    <property type="molecule type" value="Genomic_DNA"/>
</dbReference>
<feature type="chain" id="PRO_5012130801" description="PEP-CTERM sorting domain-containing protein" evidence="1">
    <location>
        <begin position="22"/>
        <end position="245"/>
    </location>
</feature>